<dbReference type="AlphaFoldDB" id="H1YXK3"/>
<evidence type="ECO:0000313" key="2">
    <source>
        <dbReference type="EMBL" id="EHQ34972.1"/>
    </source>
</evidence>
<keyword evidence="1" id="KW-0472">Membrane</keyword>
<keyword evidence="3" id="KW-1185">Reference proteome</keyword>
<dbReference type="InterPro" id="IPR055713">
    <property type="entry name" value="DUF7289"/>
</dbReference>
<evidence type="ECO:0000313" key="3">
    <source>
        <dbReference type="Proteomes" id="UP000005741"/>
    </source>
</evidence>
<dbReference type="HOGENOM" id="CLU_1084210_0_0_2"/>
<proteinExistence type="predicted"/>
<dbReference type="STRING" id="937775.Metlim_0850"/>
<organism evidence="2 3">
    <name type="scientific">Methanoplanus limicola DSM 2279</name>
    <dbReference type="NCBI Taxonomy" id="937775"/>
    <lineage>
        <taxon>Archaea</taxon>
        <taxon>Methanobacteriati</taxon>
        <taxon>Methanobacteriota</taxon>
        <taxon>Stenosarchaea group</taxon>
        <taxon>Methanomicrobia</taxon>
        <taxon>Methanomicrobiales</taxon>
        <taxon>Methanomicrobiaceae</taxon>
        <taxon>Methanoplanus</taxon>
    </lineage>
</organism>
<dbReference type="Pfam" id="PF23960">
    <property type="entry name" value="DUF7289"/>
    <property type="match status" value="1"/>
</dbReference>
<evidence type="ECO:0000256" key="1">
    <source>
        <dbReference type="SAM" id="Phobius"/>
    </source>
</evidence>
<dbReference type="Proteomes" id="UP000005741">
    <property type="component" value="Chromosome"/>
</dbReference>
<name>H1YXK3_9EURY</name>
<protein>
    <recommendedName>
        <fullName evidence="4">Archaeal Type IV pilin N-terminal domain-containing protein</fullName>
    </recommendedName>
</protein>
<dbReference type="EMBL" id="CM001436">
    <property type="protein sequence ID" value="EHQ34972.1"/>
    <property type="molecule type" value="Genomic_DNA"/>
</dbReference>
<evidence type="ECO:0008006" key="4">
    <source>
        <dbReference type="Google" id="ProtNLM"/>
    </source>
</evidence>
<dbReference type="InParanoid" id="H1YXK3"/>
<keyword evidence="1" id="KW-1133">Transmembrane helix</keyword>
<sequence length="276" mass="30288">MTISSKTICGFIHSLRALRDDNAVSESIGFIIMFSIVITGIAMVTFYGYPVLIETQVGSDEKSMEQTMITIQNDMKILTFSNVPYRDLSVMVSGGNLETINVSESVQYFEIEYTLSDGSPGSKIFYPGELRYTSSEGEAVMSIENGAFVRRQKFNAGSVMAADPRWFMDDDTGTLVISLLSVESPVKQYLSGIGALQMSMLNPPDTTIDDCDPTADVTIKYVPDSGNDYSVAWDNYFSGDSIISGGLTPSGTPAEYTLQDVSKIVIKEYIIKIENM</sequence>
<accession>H1YXK3</accession>
<gene>
    <name evidence="2" type="ORF">Metlim_0850</name>
</gene>
<reference evidence="2 3" key="1">
    <citation type="submission" date="2011-10" db="EMBL/GenBank/DDBJ databases">
        <title>The Improved High-Quality Draft genome of Methanoplanus limicola DSM 2279.</title>
        <authorList>
            <consortium name="US DOE Joint Genome Institute (JGI-PGF)"/>
            <person name="Lucas S."/>
            <person name="Copeland A."/>
            <person name="Lapidus A."/>
            <person name="Glavina del Rio T."/>
            <person name="Dalin E."/>
            <person name="Tice H."/>
            <person name="Bruce D."/>
            <person name="Goodwin L."/>
            <person name="Pitluck S."/>
            <person name="Peters L."/>
            <person name="Mikhailova N."/>
            <person name="Lu M."/>
            <person name="Kyrpides N."/>
            <person name="Mavromatis K."/>
            <person name="Ivanova N."/>
            <person name="Markowitz V."/>
            <person name="Cheng J.-F."/>
            <person name="Hugenholtz P."/>
            <person name="Woyke T."/>
            <person name="Wu D."/>
            <person name="Wirth R."/>
            <person name="Brambilla E.-M."/>
            <person name="Klenk H.-P."/>
            <person name="Eisen J.A."/>
        </authorList>
    </citation>
    <scope>NUCLEOTIDE SEQUENCE [LARGE SCALE GENOMIC DNA]</scope>
    <source>
        <strain evidence="2 3">DSM 2279</strain>
    </source>
</reference>
<feature type="transmembrane region" description="Helical" evidence="1">
    <location>
        <begin position="28"/>
        <end position="49"/>
    </location>
</feature>
<dbReference type="OrthoDB" id="118051at2157"/>
<keyword evidence="1" id="KW-0812">Transmembrane</keyword>
<dbReference type="RefSeq" id="WP_004076686.1">
    <property type="nucleotide sequence ID" value="NZ_CM001436.1"/>
</dbReference>